<protein>
    <recommendedName>
        <fullName evidence="4">PUM-HD domain-containing protein</fullName>
    </recommendedName>
</protein>
<evidence type="ECO:0000313" key="6">
    <source>
        <dbReference type="Proteomes" id="UP000051574"/>
    </source>
</evidence>
<dbReference type="InterPro" id="IPR001313">
    <property type="entry name" value="Pumilio_RNA-bd_rpt"/>
</dbReference>
<dbReference type="Proteomes" id="UP000051574">
    <property type="component" value="Unassembled WGS sequence"/>
</dbReference>
<feature type="compositionally biased region" description="Basic and acidic residues" evidence="3">
    <location>
        <begin position="1"/>
        <end position="10"/>
    </location>
</feature>
<dbReference type="InterPro" id="IPR016024">
    <property type="entry name" value="ARM-type_fold"/>
</dbReference>
<evidence type="ECO:0000256" key="1">
    <source>
        <dbReference type="ARBA" id="ARBA00022737"/>
    </source>
</evidence>
<gene>
    <name evidence="5" type="ORF">AMK59_6124</name>
</gene>
<evidence type="ECO:0000256" key="2">
    <source>
        <dbReference type="ARBA" id="ARBA00022884"/>
    </source>
</evidence>
<dbReference type="SMART" id="SM00025">
    <property type="entry name" value="Pumilio"/>
    <property type="match status" value="5"/>
</dbReference>
<dbReference type="Pfam" id="PF08144">
    <property type="entry name" value="CPL"/>
    <property type="match status" value="1"/>
</dbReference>
<dbReference type="SUPFAM" id="SSF48371">
    <property type="entry name" value="ARM repeat"/>
    <property type="match status" value="1"/>
</dbReference>
<dbReference type="GO" id="GO:0006417">
    <property type="term" value="P:regulation of translation"/>
    <property type="evidence" value="ECO:0007669"/>
    <property type="project" value="TreeGrafter"/>
</dbReference>
<keyword evidence="6" id="KW-1185">Reference proteome</keyword>
<evidence type="ECO:0000259" key="4">
    <source>
        <dbReference type="PROSITE" id="PS50303"/>
    </source>
</evidence>
<feature type="domain" description="PUM-HD" evidence="4">
    <location>
        <begin position="155"/>
        <end position="503"/>
    </location>
</feature>
<dbReference type="InterPro" id="IPR011989">
    <property type="entry name" value="ARM-like"/>
</dbReference>
<organism evidence="5 6">
    <name type="scientific">Oryctes borbonicus</name>
    <dbReference type="NCBI Taxonomy" id="1629725"/>
    <lineage>
        <taxon>Eukaryota</taxon>
        <taxon>Metazoa</taxon>
        <taxon>Ecdysozoa</taxon>
        <taxon>Arthropoda</taxon>
        <taxon>Hexapoda</taxon>
        <taxon>Insecta</taxon>
        <taxon>Pterygota</taxon>
        <taxon>Neoptera</taxon>
        <taxon>Endopterygota</taxon>
        <taxon>Coleoptera</taxon>
        <taxon>Polyphaga</taxon>
        <taxon>Scarabaeiformia</taxon>
        <taxon>Scarabaeidae</taxon>
        <taxon>Dynastinae</taxon>
        <taxon>Oryctes</taxon>
    </lineage>
</organism>
<dbReference type="EMBL" id="LJIG01016117">
    <property type="protein sequence ID" value="KRT81565.1"/>
    <property type="molecule type" value="Genomic_DNA"/>
</dbReference>
<keyword evidence="1" id="KW-0677">Repeat</keyword>
<dbReference type="InterPro" id="IPR033133">
    <property type="entry name" value="PUM-HD"/>
</dbReference>
<feature type="compositionally biased region" description="Polar residues" evidence="3">
    <location>
        <begin position="43"/>
        <end position="56"/>
    </location>
</feature>
<dbReference type="Gene3D" id="1.25.10.10">
    <property type="entry name" value="Leucine-rich Repeat Variant"/>
    <property type="match status" value="2"/>
</dbReference>
<feature type="compositionally biased region" description="Basic residues" evidence="3">
    <location>
        <begin position="59"/>
        <end position="74"/>
    </location>
</feature>
<comment type="caution">
    <text evidence="5">The sequence shown here is derived from an EMBL/GenBank/DDBJ whole genome shotgun (WGS) entry which is preliminary data.</text>
</comment>
<evidence type="ECO:0000256" key="3">
    <source>
        <dbReference type="SAM" id="MobiDB-lite"/>
    </source>
</evidence>
<name>A0A0T6B3C6_9SCAR</name>
<proteinExistence type="predicted"/>
<sequence>MTKRKLDAPKKPGLSPKKSKQGPDSVNIKQQIGDTEKKLTKNEILSNKRPTTTTDMQGKKFKSFQKVSNGKKKSNNLMEKPADWNEFKKKKKEVRLKRKQSKNLFEIIIKAKQIGETLRKKTLSKKKKKEVRLKRKQSKNLFEIIIKAKQIGETLRKKTLSGGKAERDRLVNELHKLLGGQGNYVKFVLTHDMARIVQYMLKFGNQNIREDIAKEIIPSTVLMLQSKYGRYCIKRLFKYGNAKTRSEAIKAMYGNAVKLTSHVVSAQIFEYIYSTWTQPIEKVHLIQEFFGDLYKQSKEDNVKHLQDVYKNSPSMKAAALGAVKANLSRVLNKDLLDSRLIQSVLYQYITECNENDRNDLISQLASHAVILCNSKDGSRTVMECIWHGTNKDRKVIMKALKEHVVDLCKHEFGHTVLIAIFDGIDDTVLVNKMIISEILKHTLDISKDEWGRKVILWLVVPAHTTHFHPTFTNELECGRQKSSSKKTPEARRKEILEYSTNILLTSVATETRTWFSSGSISVVALAILKTGNGEVLTEALGKVARLIVENDWRIKEEEEEILAIEHAGLHMTLKKLVQNDKQAIENNKPTFSKALVNLLQEDVIKTWIKMNRGCFLLIAILENGSEDIVNKLKESLMNHLKLIKKEKTAGSKIILKKLV</sequence>
<feature type="region of interest" description="Disordered" evidence="3">
    <location>
        <begin position="1"/>
        <end position="81"/>
    </location>
</feature>
<dbReference type="PANTHER" id="PTHR13389:SF0">
    <property type="entry name" value="PUMILIO HOMOLOG 3"/>
    <property type="match status" value="1"/>
</dbReference>
<keyword evidence="2" id="KW-0694">RNA-binding</keyword>
<evidence type="ECO:0000313" key="5">
    <source>
        <dbReference type="EMBL" id="KRT81565.1"/>
    </source>
</evidence>
<dbReference type="OrthoDB" id="497380at2759"/>
<dbReference type="InterPro" id="IPR012959">
    <property type="entry name" value="CPL_dom"/>
</dbReference>
<dbReference type="PANTHER" id="PTHR13389">
    <property type="entry name" value="PUMILIO HOMOLOG 3"/>
    <property type="match status" value="1"/>
</dbReference>
<reference evidence="5 6" key="1">
    <citation type="submission" date="2015-09" db="EMBL/GenBank/DDBJ databases">
        <title>Draft genome of the scarab beetle Oryctes borbonicus.</title>
        <authorList>
            <person name="Meyer J.M."/>
            <person name="Markov G.V."/>
            <person name="Baskaran P."/>
            <person name="Herrmann M."/>
            <person name="Sommer R.J."/>
            <person name="Roedelsperger C."/>
        </authorList>
    </citation>
    <scope>NUCLEOTIDE SEQUENCE [LARGE SCALE GENOMIC DNA]</scope>
    <source>
        <strain evidence="5">OB123</strain>
        <tissue evidence="5">Whole animal</tissue>
    </source>
</reference>
<dbReference type="GO" id="GO:0003729">
    <property type="term" value="F:mRNA binding"/>
    <property type="evidence" value="ECO:0007669"/>
    <property type="project" value="TreeGrafter"/>
</dbReference>
<dbReference type="GO" id="GO:0005730">
    <property type="term" value="C:nucleolus"/>
    <property type="evidence" value="ECO:0007669"/>
    <property type="project" value="TreeGrafter"/>
</dbReference>
<dbReference type="AlphaFoldDB" id="A0A0T6B3C6"/>
<dbReference type="InterPro" id="IPR040059">
    <property type="entry name" value="PUM3"/>
</dbReference>
<dbReference type="PROSITE" id="PS50303">
    <property type="entry name" value="PUM_HD"/>
    <property type="match status" value="1"/>
</dbReference>
<accession>A0A0T6B3C6</accession>